<feature type="compositionally biased region" description="Polar residues" evidence="1">
    <location>
        <begin position="61"/>
        <end position="74"/>
    </location>
</feature>
<evidence type="ECO:0000256" key="1">
    <source>
        <dbReference type="SAM" id="MobiDB-lite"/>
    </source>
</evidence>
<gene>
    <name evidence="2" type="ORF">L3X38_023718</name>
</gene>
<sequence length="74" mass="8203">MKRTHRGTTEASSSRQDGQHLTASTRRHRGARLAPQEDQPQYGPLDHFEDTIEIEDVAGTHDSNAENTNSTSLS</sequence>
<name>A0AAD4W0Z1_PRUDU</name>
<feature type="region of interest" description="Disordered" evidence="1">
    <location>
        <begin position="1"/>
        <end position="74"/>
    </location>
</feature>
<accession>A0AAD4W0Z1</accession>
<keyword evidence="3" id="KW-1185">Reference proteome</keyword>
<dbReference type="Proteomes" id="UP001054821">
    <property type="component" value="Chromosome 4"/>
</dbReference>
<evidence type="ECO:0000313" key="3">
    <source>
        <dbReference type="Proteomes" id="UP001054821"/>
    </source>
</evidence>
<organism evidence="2 3">
    <name type="scientific">Prunus dulcis</name>
    <name type="common">Almond</name>
    <name type="synonym">Amygdalus dulcis</name>
    <dbReference type="NCBI Taxonomy" id="3755"/>
    <lineage>
        <taxon>Eukaryota</taxon>
        <taxon>Viridiplantae</taxon>
        <taxon>Streptophyta</taxon>
        <taxon>Embryophyta</taxon>
        <taxon>Tracheophyta</taxon>
        <taxon>Spermatophyta</taxon>
        <taxon>Magnoliopsida</taxon>
        <taxon>eudicotyledons</taxon>
        <taxon>Gunneridae</taxon>
        <taxon>Pentapetalae</taxon>
        <taxon>rosids</taxon>
        <taxon>fabids</taxon>
        <taxon>Rosales</taxon>
        <taxon>Rosaceae</taxon>
        <taxon>Amygdaloideae</taxon>
        <taxon>Amygdaleae</taxon>
        <taxon>Prunus</taxon>
    </lineage>
</organism>
<dbReference type="EMBL" id="JAJFAZ020000004">
    <property type="protein sequence ID" value="KAI5333586.1"/>
    <property type="molecule type" value="Genomic_DNA"/>
</dbReference>
<reference evidence="2 3" key="1">
    <citation type="journal article" date="2022" name="G3 (Bethesda)">
        <title>Whole-genome sequence and methylome profiling of the almond [Prunus dulcis (Mill.) D.A. Webb] cultivar 'Nonpareil'.</title>
        <authorList>
            <person name="D'Amico-Willman K.M."/>
            <person name="Ouma W.Z."/>
            <person name="Meulia T."/>
            <person name="Sideli G.M."/>
            <person name="Gradziel T.M."/>
            <person name="Fresnedo-Ramirez J."/>
        </authorList>
    </citation>
    <scope>NUCLEOTIDE SEQUENCE [LARGE SCALE GENOMIC DNA]</scope>
    <source>
        <strain evidence="2">Clone GOH B32 T37-40</strain>
    </source>
</reference>
<evidence type="ECO:0000313" key="2">
    <source>
        <dbReference type="EMBL" id="KAI5333586.1"/>
    </source>
</evidence>
<proteinExistence type="predicted"/>
<dbReference type="AlphaFoldDB" id="A0AAD4W0Z1"/>
<comment type="caution">
    <text evidence="2">The sequence shown here is derived from an EMBL/GenBank/DDBJ whole genome shotgun (WGS) entry which is preliminary data.</text>
</comment>
<feature type="compositionally biased region" description="Polar residues" evidence="1">
    <location>
        <begin position="9"/>
        <end position="24"/>
    </location>
</feature>
<protein>
    <submittedName>
        <fullName evidence="2">Uncharacterized protein</fullName>
    </submittedName>
</protein>